<protein>
    <submittedName>
        <fullName evidence="3">Proline-rich protein 2-like</fullName>
    </submittedName>
</protein>
<dbReference type="KEGG" id="hai:109390871"/>
<evidence type="ECO:0000256" key="1">
    <source>
        <dbReference type="SAM" id="MobiDB-lite"/>
    </source>
</evidence>
<sequence length="179" mass="19073">MCPPWRCHPCPSPRGDREAGETRPFRGESGPGGQPMGPREGEKDQQDPRSTPVGAGSCPNVPSGFTLKIPRTEALAGFHILLPPPPPGGTAEDTEATPTPTGGFSPTLCPDGPPPIPESSGYAQSPECPPQVSAPSDLEYPMTGSGQGLWIRGASGRSDTPRHWLRPWGVRFPRLRHRD</sequence>
<feature type="region of interest" description="Disordered" evidence="1">
    <location>
        <begin position="1"/>
        <end position="165"/>
    </location>
</feature>
<keyword evidence="2" id="KW-1185">Reference proteome</keyword>
<feature type="compositionally biased region" description="Basic and acidic residues" evidence="1">
    <location>
        <begin position="14"/>
        <end position="26"/>
    </location>
</feature>
<gene>
    <name evidence="3" type="primary">LOC109390871</name>
</gene>
<evidence type="ECO:0000313" key="2">
    <source>
        <dbReference type="Proteomes" id="UP000694851"/>
    </source>
</evidence>
<dbReference type="AlphaFoldDB" id="A0A8B7SLA9"/>
<dbReference type="Proteomes" id="UP000694851">
    <property type="component" value="Unplaced"/>
</dbReference>
<accession>A0A8B7SLA9</accession>
<proteinExistence type="predicted"/>
<dbReference type="GeneID" id="109390871"/>
<evidence type="ECO:0000313" key="3">
    <source>
        <dbReference type="RefSeq" id="XP_019513439.1"/>
    </source>
</evidence>
<name>A0A8B7SLA9_HIPAR</name>
<organism evidence="2 3">
    <name type="scientific">Hipposideros armiger</name>
    <name type="common">Great Himalayan leaf-nosed bat</name>
    <dbReference type="NCBI Taxonomy" id="186990"/>
    <lineage>
        <taxon>Eukaryota</taxon>
        <taxon>Metazoa</taxon>
        <taxon>Chordata</taxon>
        <taxon>Craniata</taxon>
        <taxon>Vertebrata</taxon>
        <taxon>Euteleostomi</taxon>
        <taxon>Mammalia</taxon>
        <taxon>Eutheria</taxon>
        <taxon>Laurasiatheria</taxon>
        <taxon>Chiroptera</taxon>
        <taxon>Yinpterochiroptera</taxon>
        <taxon>Rhinolophoidea</taxon>
        <taxon>Hipposideridae</taxon>
        <taxon>Hipposideros</taxon>
    </lineage>
</organism>
<reference evidence="3" key="1">
    <citation type="submission" date="2025-08" db="UniProtKB">
        <authorList>
            <consortium name="RefSeq"/>
        </authorList>
    </citation>
    <scope>IDENTIFICATION</scope>
    <source>
        <tissue evidence="3">Muscle</tissue>
    </source>
</reference>
<dbReference type="RefSeq" id="XP_019513439.1">
    <property type="nucleotide sequence ID" value="XM_019657894.1"/>
</dbReference>